<reference evidence="1" key="1">
    <citation type="journal article" date="2025" name="Int. J. Syst. Evol. Microbiol.">
        <title>Inconstantimicrobium mannanitabidum sp. nov., a novel member of the family Clostridiaceae isolated from anoxic soil under the treatment of reductive soil disinfestation.</title>
        <authorList>
            <person name="Ueki A."/>
            <person name="Tonouchi A."/>
            <person name="Honma S."/>
            <person name="Kaku N."/>
            <person name="Ueki K."/>
        </authorList>
    </citation>
    <scope>NUCLEOTIDE SEQUENCE</scope>
    <source>
        <strain evidence="1">TW13</strain>
    </source>
</reference>
<name>A0ACB5RBC0_9CLOT</name>
<gene>
    <name evidence="1" type="ORF">rsdtw13_17750</name>
</gene>
<dbReference type="Proteomes" id="UP001058074">
    <property type="component" value="Unassembled WGS sequence"/>
</dbReference>
<comment type="caution">
    <text evidence="1">The sequence shown here is derived from an EMBL/GenBank/DDBJ whole genome shotgun (WGS) entry which is preliminary data.</text>
</comment>
<keyword evidence="2" id="KW-1185">Reference proteome</keyword>
<accession>A0ACB5RBC0</accession>
<evidence type="ECO:0000313" key="1">
    <source>
        <dbReference type="EMBL" id="GKX66517.1"/>
    </source>
</evidence>
<organism evidence="1 2">
    <name type="scientific">Inconstantimicrobium mannanitabidum</name>
    <dbReference type="NCBI Taxonomy" id="1604901"/>
    <lineage>
        <taxon>Bacteria</taxon>
        <taxon>Bacillati</taxon>
        <taxon>Bacillota</taxon>
        <taxon>Clostridia</taxon>
        <taxon>Eubacteriales</taxon>
        <taxon>Clostridiaceae</taxon>
        <taxon>Inconstantimicrobium</taxon>
    </lineage>
</organism>
<dbReference type="EMBL" id="BROD01000001">
    <property type="protein sequence ID" value="GKX66517.1"/>
    <property type="molecule type" value="Genomic_DNA"/>
</dbReference>
<proteinExistence type="predicted"/>
<protein>
    <submittedName>
        <fullName evidence="1">Uncharacterized protein</fullName>
    </submittedName>
</protein>
<evidence type="ECO:0000313" key="2">
    <source>
        <dbReference type="Proteomes" id="UP001058074"/>
    </source>
</evidence>
<sequence>MIKTVCRVEEVIDFVWELSQNNLYASYPRIQSREKTKETVKKAINADNDNVVACYHENVLCGVCIYFWKCDEKYAQTTLFLIKEDYDKTAEELIVYISEHLPGYELYIGVPFDNENANKYFKKKNIECIESSIVTKLHDFKLQYIEPRHEFIEKITENNFKEYAIFHDKHAIALGMYYNSKNLKKDIEQFRVFAFKKDGAIYASIFVKAAKDMSEVVGLFIDGEYKNKGIESIIIDEMLMQLYNEFGTINEIIYFVDEDCTDELNSVLTAGFEIEDKYRCYKCKL</sequence>